<keyword evidence="2" id="KW-1185">Reference proteome</keyword>
<sequence length="108" mass="12038">MFSMCHKIEKILAEINRNHSMLLNGILGHRTVSTSHRRSPKLITTNPSLENIILHIVNMFISHKNAVRMPSGCCLDLKNFSATCCPSSTPKRTRVTPNLITINSQPSA</sequence>
<proteinExistence type="predicted"/>
<protein>
    <submittedName>
        <fullName evidence="1">Uncharacterized protein</fullName>
    </submittedName>
</protein>
<evidence type="ECO:0000313" key="1">
    <source>
        <dbReference type="EMBL" id="KZV38367.1"/>
    </source>
</evidence>
<gene>
    <name evidence="1" type="ORF">F511_16034</name>
</gene>
<name>A0A2Z7C1H0_9LAMI</name>
<dbReference type="EMBL" id="KV001968">
    <property type="protein sequence ID" value="KZV38367.1"/>
    <property type="molecule type" value="Genomic_DNA"/>
</dbReference>
<reference evidence="1 2" key="1">
    <citation type="journal article" date="2015" name="Proc. Natl. Acad. Sci. U.S.A.">
        <title>The resurrection genome of Boea hygrometrica: A blueprint for survival of dehydration.</title>
        <authorList>
            <person name="Xiao L."/>
            <person name="Yang G."/>
            <person name="Zhang L."/>
            <person name="Yang X."/>
            <person name="Zhao S."/>
            <person name="Ji Z."/>
            <person name="Zhou Q."/>
            <person name="Hu M."/>
            <person name="Wang Y."/>
            <person name="Chen M."/>
            <person name="Xu Y."/>
            <person name="Jin H."/>
            <person name="Xiao X."/>
            <person name="Hu G."/>
            <person name="Bao F."/>
            <person name="Hu Y."/>
            <person name="Wan P."/>
            <person name="Li L."/>
            <person name="Deng X."/>
            <person name="Kuang T."/>
            <person name="Xiang C."/>
            <person name="Zhu J.K."/>
            <person name="Oliver M.J."/>
            <person name="He Y."/>
        </authorList>
    </citation>
    <scope>NUCLEOTIDE SEQUENCE [LARGE SCALE GENOMIC DNA]</scope>
    <source>
        <strain evidence="2">cv. XS01</strain>
    </source>
</reference>
<evidence type="ECO:0000313" key="2">
    <source>
        <dbReference type="Proteomes" id="UP000250235"/>
    </source>
</evidence>
<organism evidence="1 2">
    <name type="scientific">Dorcoceras hygrometricum</name>
    <dbReference type="NCBI Taxonomy" id="472368"/>
    <lineage>
        <taxon>Eukaryota</taxon>
        <taxon>Viridiplantae</taxon>
        <taxon>Streptophyta</taxon>
        <taxon>Embryophyta</taxon>
        <taxon>Tracheophyta</taxon>
        <taxon>Spermatophyta</taxon>
        <taxon>Magnoliopsida</taxon>
        <taxon>eudicotyledons</taxon>
        <taxon>Gunneridae</taxon>
        <taxon>Pentapetalae</taxon>
        <taxon>asterids</taxon>
        <taxon>lamiids</taxon>
        <taxon>Lamiales</taxon>
        <taxon>Gesneriaceae</taxon>
        <taxon>Didymocarpoideae</taxon>
        <taxon>Trichosporeae</taxon>
        <taxon>Loxocarpinae</taxon>
        <taxon>Dorcoceras</taxon>
    </lineage>
</organism>
<dbReference type="Proteomes" id="UP000250235">
    <property type="component" value="Unassembled WGS sequence"/>
</dbReference>
<accession>A0A2Z7C1H0</accession>
<dbReference type="AlphaFoldDB" id="A0A2Z7C1H0"/>